<gene>
    <name evidence="9" type="ORF">EIP91_011554</name>
</gene>
<evidence type="ECO:0000256" key="1">
    <source>
        <dbReference type="ARBA" id="ARBA00004173"/>
    </source>
</evidence>
<feature type="compositionally biased region" description="Basic and acidic residues" evidence="7">
    <location>
        <begin position="406"/>
        <end position="416"/>
    </location>
</feature>
<reference evidence="9 10" key="1">
    <citation type="submission" date="2018-11" db="EMBL/GenBank/DDBJ databases">
        <title>Genome assembly of Steccherinum ochraceum LE-BIN_3174, the white-rot fungus of the Steccherinaceae family (The Residual Polyporoid clade, Polyporales, Basidiomycota).</title>
        <authorList>
            <person name="Fedorova T.V."/>
            <person name="Glazunova O.A."/>
            <person name="Landesman E.O."/>
            <person name="Moiseenko K.V."/>
            <person name="Psurtseva N.V."/>
            <person name="Savinova O.S."/>
            <person name="Shakhova N.V."/>
            <person name="Tyazhelova T.V."/>
            <person name="Vasina D.V."/>
        </authorList>
    </citation>
    <scope>NUCLEOTIDE SEQUENCE [LARGE SCALE GENOMIC DNA]</scope>
    <source>
        <strain evidence="9 10">LE-BIN_3174</strain>
    </source>
</reference>
<keyword evidence="5" id="KW-0496">Mitochondrion</keyword>
<name>A0A4R0RIA1_9APHY</name>
<dbReference type="GO" id="GO:0005634">
    <property type="term" value="C:nucleus"/>
    <property type="evidence" value="ECO:0007669"/>
    <property type="project" value="TreeGrafter"/>
</dbReference>
<comment type="similarity">
    <text evidence="2">Belongs to the sirtuin family. Class I subfamily.</text>
</comment>
<dbReference type="GO" id="GO:0017136">
    <property type="term" value="F:histone deacetylase activity, NAD-dependent"/>
    <property type="evidence" value="ECO:0007669"/>
    <property type="project" value="TreeGrafter"/>
</dbReference>
<feature type="domain" description="Deacetylase sirtuin-type" evidence="8">
    <location>
        <begin position="11"/>
        <end position="316"/>
    </location>
</feature>
<dbReference type="GO" id="GO:0070403">
    <property type="term" value="F:NAD+ binding"/>
    <property type="evidence" value="ECO:0007669"/>
    <property type="project" value="InterPro"/>
</dbReference>
<dbReference type="Pfam" id="PF02146">
    <property type="entry name" value="SIR2"/>
    <property type="match status" value="1"/>
</dbReference>
<dbReference type="SUPFAM" id="SSF52467">
    <property type="entry name" value="DHS-like NAD/FAD-binding domain"/>
    <property type="match status" value="1"/>
</dbReference>
<dbReference type="InterPro" id="IPR003000">
    <property type="entry name" value="Sirtuin"/>
</dbReference>
<evidence type="ECO:0000259" key="8">
    <source>
        <dbReference type="PROSITE" id="PS50305"/>
    </source>
</evidence>
<dbReference type="PANTHER" id="PTHR11085:SF8">
    <property type="entry name" value="NAD-DEPENDENT HISTONE DEACETYLASE HST3"/>
    <property type="match status" value="1"/>
</dbReference>
<accession>A0A4R0RIA1</accession>
<dbReference type="PANTHER" id="PTHR11085">
    <property type="entry name" value="NAD-DEPENDENT PROTEIN DEACYLASE SIRTUIN-5, MITOCHONDRIAL-RELATED"/>
    <property type="match status" value="1"/>
</dbReference>
<sequence length="471" mass="51448">MTVTLDLDSSDTSTRRSLTNISHFVAKCKKIVVVTGAGISCSSGIPDFRSSDGLYNLVKQQHPDVVLKGRDLFDASLFRDATTTSVFYTFISQLKQSIDQATPSPTHHFIKTLDSKHKLLRSYTQNIDGLEERAGLLGSSCQDAKASGKGKAKLRVKDVRNVQLHGDIHRVRSEARVARSARRLTVGTLRPAIVLYDEPHPLGDDIGVIHSADITRKPDMLIIMGTSLKVHGLKKLVKDFAKAVHDAAPAVASSSSQPAGSKAGKHAWAGHVVFVNKTAPGSEWDGIIDYHVAGETDEWVEEVIREWKHYKRSDWEIQTTLDEMTLSDHPTAFKIVKEVTNTLGNKGAAGGKSKAAAKRGRKQLAEDSPAPPIVGTSEPVSPSKRRKGESHYADGEGSPSKKRATQSKENENLDFEGRGMLFGVDGAKDDLSLDTVADNKVVEEKKRPTRSKSLQRVRLVVGEPRGKKAVR</sequence>
<evidence type="ECO:0000256" key="5">
    <source>
        <dbReference type="ARBA" id="ARBA00023128"/>
    </source>
</evidence>
<feature type="region of interest" description="Disordered" evidence="7">
    <location>
        <begin position="343"/>
        <end position="416"/>
    </location>
</feature>
<protein>
    <recommendedName>
        <fullName evidence="8">Deacetylase sirtuin-type domain-containing protein</fullName>
    </recommendedName>
</protein>
<dbReference type="STRING" id="92696.A0A4R0RIA1"/>
<keyword evidence="4" id="KW-0520">NAD</keyword>
<proteinExistence type="inferred from homology"/>
<dbReference type="OrthoDB" id="2919105at2759"/>
<comment type="caution">
    <text evidence="6">Lacks conserved residue(s) required for the propagation of feature annotation.</text>
</comment>
<dbReference type="InterPro" id="IPR029035">
    <property type="entry name" value="DHS-like_NAD/FAD-binding_dom"/>
</dbReference>
<dbReference type="InterPro" id="IPR026591">
    <property type="entry name" value="Sirtuin_cat_small_dom_sf"/>
</dbReference>
<evidence type="ECO:0000256" key="6">
    <source>
        <dbReference type="PROSITE-ProRule" id="PRU00236"/>
    </source>
</evidence>
<dbReference type="InterPro" id="IPR026590">
    <property type="entry name" value="Ssirtuin_cat_dom"/>
</dbReference>
<dbReference type="EMBL" id="RWJN01000076">
    <property type="protein sequence ID" value="TCD68101.1"/>
    <property type="molecule type" value="Genomic_DNA"/>
</dbReference>
<evidence type="ECO:0000256" key="4">
    <source>
        <dbReference type="ARBA" id="ARBA00023027"/>
    </source>
</evidence>
<evidence type="ECO:0000256" key="7">
    <source>
        <dbReference type="SAM" id="MobiDB-lite"/>
    </source>
</evidence>
<dbReference type="PROSITE" id="PS50305">
    <property type="entry name" value="SIRTUIN"/>
    <property type="match status" value="1"/>
</dbReference>
<dbReference type="GO" id="GO:0005739">
    <property type="term" value="C:mitochondrion"/>
    <property type="evidence" value="ECO:0007669"/>
    <property type="project" value="UniProtKB-SubCell"/>
</dbReference>
<evidence type="ECO:0000313" key="9">
    <source>
        <dbReference type="EMBL" id="TCD68101.1"/>
    </source>
</evidence>
<dbReference type="Proteomes" id="UP000292702">
    <property type="component" value="Unassembled WGS sequence"/>
</dbReference>
<evidence type="ECO:0000256" key="2">
    <source>
        <dbReference type="ARBA" id="ARBA00006924"/>
    </source>
</evidence>
<dbReference type="Gene3D" id="3.40.50.1220">
    <property type="entry name" value="TPP-binding domain"/>
    <property type="match status" value="1"/>
</dbReference>
<keyword evidence="3" id="KW-0808">Transferase</keyword>
<dbReference type="Gene3D" id="3.30.1600.10">
    <property type="entry name" value="SIR2/SIRT2 'Small Domain"/>
    <property type="match status" value="1"/>
</dbReference>
<comment type="subcellular location">
    <subcellularLocation>
        <location evidence="1">Mitochondrion</location>
    </subcellularLocation>
</comment>
<keyword evidence="10" id="KW-1185">Reference proteome</keyword>
<dbReference type="AlphaFoldDB" id="A0A4R0RIA1"/>
<dbReference type="InterPro" id="IPR050134">
    <property type="entry name" value="NAD-dep_sirtuin_deacylases"/>
</dbReference>
<evidence type="ECO:0000256" key="3">
    <source>
        <dbReference type="ARBA" id="ARBA00022679"/>
    </source>
</evidence>
<evidence type="ECO:0000313" key="10">
    <source>
        <dbReference type="Proteomes" id="UP000292702"/>
    </source>
</evidence>
<comment type="caution">
    <text evidence="9">The sequence shown here is derived from an EMBL/GenBank/DDBJ whole genome shotgun (WGS) entry which is preliminary data.</text>
</comment>
<organism evidence="9 10">
    <name type="scientific">Steccherinum ochraceum</name>
    <dbReference type="NCBI Taxonomy" id="92696"/>
    <lineage>
        <taxon>Eukaryota</taxon>
        <taxon>Fungi</taxon>
        <taxon>Dikarya</taxon>
        <taxon>Basidiomycota</taxon>
        <taxon>Agaricomycotina</taxon>
        <taxon>Agaricomycetes</taxon>
        <taxon>Polyporales</taxon>
        <taxon>Steccherinaceae</taxon>
        <taxon>Steccherinum</taxon>
    </lineage>
</organism>